<accession>A0A7J3ZKJ7</accession>
<reference evidence="1" key="1">
    <citation type="journal article" date="2020" name="mSystems">
        <title>Genome- and Community-Level Interaction Insights into Carbon Utilization and Element Cycling Functions of Hydrothermarchaeota in Hydrothermal Sediment.</title>
        <authorList>
            <person name="Zhou Z."/>
            <person name="Liu Y."/>
            <person name="Xu W."/>
            <person name="Pan J."/>
            <person name="Luo Z.H."/>
            <person name="Li M."/>
        </authorList>
    </citation>
    <scope>NUCLEOTIDE SEQUENCE [LARGE SCALE GENOMIC DNA]</scope>
    <source>
        <strain evidence="1">SpSt-1116</strain>
    </source>
</reference>
<dbReference type="InterPro" id="IPR008792">
    <property type="entry name" value="PQQD"/>
</dbReference>
<comment type="caution">
    <text evidence="1">The sequence shown here is derived from an EMBL/GenBank/DDBJ whole genome shotgun (WGS) entry which is preliminary data.</text>
</comment>
<evidence type="ECO:0000313" key="1">
    <source>
        <dbReference type="EMBL" id="HHQ80635.1"/>
    </source>
</evidence>
<gene>
    <name evidence="1" type="ORF">ENM78_04200</name>
</gene>
<sequence>MEYDEIKDKVYVKRGQSIGSTGESFVVAVDEESLYELSPAAYYVWEQMNGERTVAQIVEKISSELNIDYEELKQPVALVIEKLLEVGLLAEQYSNY</sequence>
<name>A0A7J3ZKJ7_9CREN</name>
<dbReference type="InterPro" id="IPR041881">
    <property type="entry name" value="PqqD_sf"/>
</dbReference>
<dbReference type="EMBL" id="DRZC01000058">
    <property type="protein sequence ID" value="HHQ80635.1"/>
    <property type="molecule type" value="Genomic_DNA"/>
</dbReference>
<dbReference type="Pfam" id="PF05402">
    <property type="entry name" value="PqqD"/>
    <property type="match status" value="1"/>
</dbReference>
<proteinExistence type="predicted"/>
<protein>
    <submittedName>
        <fullName evidence="1">PqqD family protein</fullName>
    </submittedName>
</protein>
<dbReference type="Gene3D" id="1.10.10.1150">
    <property type="entry name" value="Coenzyme PQQ synthesis protein D (PqqD)"/>
    <property type="match status" value="1"/>
</dbReference>
<dbReference type="AlphaFoldDB" id="A0A7J3ZKJ7"/>
<organism evidence="1">
    <name type="scientific">Fervidicoccus fontis</name>
    <dbReference type="NCBI Taxonomy" id="683846"/>
    <lineage>
        <taxon>Archaea</taxon>
        <taxon>Thermoproteota</taxon>
        <taxon>Thermoprotei</taxon>
        <taxon>Fervidicoccales</taxon>
        <taxon>Fervidicoccaceae</taxon>
        <taxon>Fervidicoccus</taxon>
    </lineage>
</organism>